<evidence type="ECO:0000256" key="2">
    <source>
        <dbReference type="ARBA" id="ARBA00023315"/>
    </source>
</evidence>
<evidence type="ECO:0000313" key="6">
    <source>
        <dbReference type="EMBL" id="CAJ0897552.1"/>
    </source>
</evidence>
<dbReference type="Gene3D" id="3.40.630.30">
    <property type="match status" value="1"/>
</dbReference>
<accession>A0AAD2C129</accession>
<dbReference type="PROSITE" id="PS51186">
    <property type="entry name" value="GNAT"/>
    <property type="match status" value="1"/>
</dbReference>
<evidence type="ECO:0000259" key="4">
    <source>
        <dbReference type="PROSITE" id="PS51186"/>
    </source>
</evidence>
<evidence type="ECO:0000256" key="1">
    <source>
        <dbReference type="ARBA" id="ARBA00022679"/>
    </source>
</evidence>
<dbReference type="AlphaFoldDB" id="A0AAD2C129"/>
<evidence type="ECO:0000256" key="3">
    <source>
        <dbReference type="SAM" id="SignalP"/>
    </source>
</evidence>
<dbReference type="EMBL" id="CAUDLI010000010">
    <property type="protein sequence ID" value="CAJ0897552.1"/>
    <property type="molecule type" value="Genomic_DNA"/>
</dbReference>
<comment type="caution">
    <text evidence="5">The sequence shown here is derived from an EMBL/GenBank/DDBJ whole genome shotgun (WGS) entry which is preliminary data.</text>
</comment>
<sequence length="220" mass="24383">MITTRQICAQFGSALSFRPAMASDAAALAPLVLASGSQEFDWLLGVPPAQCEAFLRRAITAPTGRFSWKRHLVATLEEQPVAVLAIQNGRKNAFDDLYSVRDFLQHFGPLRTPGLIRRGLILETEIPAPTRRQTLLAHCATHPRLRGQGIFNALFSHAMSQQLLPAMADQVLVLDVLDTNVRAAALYRSLGFEPMGHRRRSGRLPTHLAATRMQYRPQGH</sequence>
<evidence type="ECO:0000313" key="7">
    <source>
        <dbReference type="Proteomes" id="UP001189792"/>
    </source>
</evidence>
<proteinExistence type="predicted"/>
<dbReference type="InterPro" id="IPR050680">
    <property type="entry name" value="YpeA/RimI_acetyltransf"/>
</dbReference>
<dbReference type="SUPFAM" id="SSF55729">
    <property type="entry name" value="Acyl-CoA N-acyltransferases (Nat)"/>
    <property type="match status" value="1"/>
</dbReference>
<protein>
    <recommendedName>
        <fullName evidence="4">N-acetyltransferase domain-containing protein</fullName>
    </recommendedName>
</protein>
<dbReference type="InterPro" id="IPR016181">
    <property type="entry name" value="Acyl_CoA_acyltransferase"/>
</dbReference>
<reference evidence="5 7" key="1">
    <citation type="submission" date="2023-07" db="EMBL/GenBank/DDBJ databases">
        <authorList>
            <person name="Peeters C."/>
        </authorList>
    </citation>
    <scope>NUCLEOTIDE SEQUENCE</scope>
    <source>
        <strain evidence="6 7">LMG 32965</strain>
        <strain evidence="5">R-77567</strain>
    </source>
</reference>
<gene>
    <name evidence="6" type="ORF">R77564_04115</name>
    <name evidence="5" type="ORF">R77567_04249</name>
</gene>
<dbReference type="Pfam" id="PF13508">
    <property type="entry name" value="Acetyltransf_7"/>
    <property type="match status" value="1"/>
</dbReference>
<keyword evidence="7" id="KW-1185">Reference proteome</keyword>
<feature type="chain" id="PRO_5042012171" description="N-acetyltransferase domain-containing protein" evidence="3">
    <location>
        <begin position="23"/>
        <end position="220"/>
    </location>
</feature>
<keyword evidence="1" id="KW-0808">Transferase</keyword>
<dbReference type="EMBL" id="CAUDKO010000012">
    <property type="protein sequence ID" value="CAJ0891134.1"/>
    <property type="molecule type" value="Genomic_DNA"/>
</dbReference>
<feature type="domain" description="N-acetyltransferase" evidence="4">
    <location>
        <begin position="15"/>
        <end position="218"/>
    </location>
</feature>
<dbReference type="InterPro" id="IPR000182">
    <property type="entry name" value="GNAT_dom"/>
</dbReference>
<evidence type="ECO:0000313" key="5">
    <source>
        <dbReference type="EMBL" id="CAJ0891134.1"/>
    </source>
</evidence>
<dbReference type="Proteomes" id="UP001190491">
    <property type="component" value="Unassembled WGS sequence"/>
</dbReference>
<keyword evidence="2" id="KW-0012">Acyltransferase</keyword>
<dbReference type="PANTHER" id="PTHR43420:SF44">
    <property type="entry name" value="ACETYLTRANSFERASE YPEA"/>
    <property type="match status" value="1"/>
</dbReference>
<name>A0AAD2C129_9RALS</name>
<dbReference type="Proteomes" id="UP001189792">
    <property type="component" value="Unassembled WGS sequence"/>
</dbReference>
<feature type="signal peptide" evidence="3">
    <location>
        <begin position="1"/>
        <end position="22"/>
    </location>
</feature>
<dbReference type="GO" id="GO:0016747">
    <property type="term" value="F:acyltransferase activity, transferring groups other than amino-acyl groups"/>
    <property type="evidence" value="ECO:0007669"/>
    <property type="project" value="InterPro"/>
</dbReference>
<evidence type="ECO:0000313" key="8">
    <source>
        <dbReference type="Proteomes" id="UP001190491"/>
    </source>
</evidence>
<organism evidence="5 8">
    <name type="scientific">Ralstonia flatus</name>
    <dbReference type="NCBI Taxonomy" id="3058601"/>
    <lineage>
        <taxon>Bacteria</taxon>
        <taxon>Pseudomonadati</taxon>
        <taxon>Pseudomonadota</taxon>
        <taxon>Betaproteobacteria</taxon>
        <taxon>Burkholderiales</taxon>
        <taxon>Burkholderiaceae</taxon>
        <taxon>Ralstonia</taxon>
    </lineage>
</organism>
<keyword evidence="3" id="KW-0732">Signal</keyword>
<dbReference type="PANTHER" id="PTHR43420">
    <property type="entry name" value="ACETYLTRANSFERASE"/>
    <property type="match status" value="1"/>
</dbReference>